<evidence type="ECO:0000313" key="6">
    <source>
        <dbReference type="Proteomes" id="UP000186817"/>
    </source>
</evidence>
<dbReference type="EMBL" id="LSRX01000198">
    <property type="protein sequence ID" value="OLQ04939.1"/>
    <property type="molecule type" value="Genomic_DNA"/>
</dbReference>
<proteinExistence type="predicted"/>
<feature type="region of interest" description="Disordered" evidence="3">
    <location>
        <begin position="98"/>
        <end position="143"/>
    </location>
</feature>
<dbReference type="PANTHER" id="PTHR47447">
    <property type="entry name" value="OS03G0856100 PROTEIN"/>
    <property type="match status" value="1"/>
</dbReference>
<dbReference type="Gene3D" id="1.25.40.10">
    <property type="entry name" value="Tetratricopeptide repeat domain"/>
    <property type="match status" value="3"/>
</dbReference>
<dbReference type="SMART" id="SM00248">
    <property type="entry name" value="ANK"/>
    <property type="match status" value="2"/>
</dbReference>
<dbReference type="InterPro" id="IPR002110">
    <property type="entry name" value="Ankyrin_rpt"/>
</dbReference>
<dbReference type="Pfam" id="PF12796">
    <property type="entry name" value="Ank_2"/>
    <property type="match status" value="1"/>
</dbReference>
<dbReference type="SUPFAM" id="SSF48403">
    <property type="entry name" value="Ankyrin repeat"/>
    <property type="match status" value="1"/>
</dbReference>
<evidence type="ECO:0000256" key="4">
    <source>
        <dbReference type="SAM" id="Phobius"/>
    </source>
</evidence>
<dbReference type="PROSITE" id="PS51375">
    <property type="entry name" value="PPR"/>
    <property type="match status" value="1"/>
</dbReference>
<feature type="repeat" description="PPR" evidence="2">
    <location>
        <begin position="317"/>
        <end position="347"/>
    </location>
</feature>
<dbReference type="Gene3D" id="1.25.40.20">
    <property type="entry name" value="Ankyrin repeat-containing domain"/>
    <property type="match status" value="1"/>
</dbReference>
<dbReference type="Proteomes" id="UP000186817">
    <property type="component" value="Unassembled WGS sequence"/>
</dbReference>
<keyword evidence="4" id="KW-0812">Transmembrane</keyword>
<keyword evidence="4" id="KW-0472">Membrane</keyword>
<dbReference type="InterPro" id="IPR011990">
    <property type="entry name" value="TPR-like_helical_dom_sf"/>
</dbReference>
<dbReference type="PANTHER" id="PTHR47447:SF17">
    <property type="entry name" value="OS12G0638900 PROTEIN"/>
    <property type="match status" value="1"/>
</dbReference>
<keyword evidence="4" id="KW-1133">Transmembrane helix</keyword>
<comment type="caution">
    <text evidence="5">The sequence shown here is derived from an EMBL/GenBank/DDBJ whole genome shotgun (WGS) entry which is preliminary data.</text>
</comment>
<dbReference type="NCBIfam" id="TIGR00756">
    <property type="entry name" value="PPR"/>
    <property type="match status" value="1"/>
</dbReference>
<evidence type="ECO:0000256" key="2">
    <source>
        <dbReference type="PROSITE-ProRule" id="PRU00708"/>
    </source>
</evidence>
<reference evidence="5 6" key="1">
    <citation type="submission" date="2016-02" db="EMBL/GenBank/DDBJ databases">
        <title>Genome analysis of coral dinoflagellate symbionts highlights evolutionary adaptations to a symbiotic lifestyle.</title>
        <authorList>
            <person name="Aranda M."/>
            <person name="Li Y."/>
            <person name="Liew Y.J."/>
            <person name="Baumgarten S."/>
            <person name="Simakov O."/>
            <person name="Wilson M."/>
            <person name="Piel J."/>
            <person name="Ashoor H."/>
            <person name="Bougouffa S."/>
            <person name="Bajic V.B."/>
            <person name="Ryu T."/>
            <person name="Ravasi T."/>
            <person name="Bayer T."/>
            <person name="Micklem G."/>
            <person name="Kim H."/>
            <person name="Bhak J."/>
            <person name="Lajeunesse T.C."/>
            <person name="Voolstra C.R."/>
        </authorList>
    </citation>
    <scope>NUCLEOTIDE SEQUENCE [LARGE SCALE GENOMIC DNA]</scope>
    <source>
        <strain evidence="5 6">CCMP2467</strain>
    </source>
</reference>
<protein>
    <submittedName>
        <fullName evidence="5">Pentatricopeptide repeat-containing protein, chloroplastic</fullName>
    </submittedName>
</protein>
<dbReference type="InterPro" id="IPR002885">
    <property type="entry name" value="PPR_rpt"/>
</dbReference>
<evidence type="ECO:0000256" key="3">
    <source>
        <dbReference type="SAM" id="MobiDB-lite"/>
    </source>
</evidence>
<dbReference type="Pfam" id="PF01535">
    <property type="entry name" value="PPR"/>
    <property type="match status" value="1"/>
</dbReference>
<evidence type="ECO:0000256" key="1">
    <source>
        <dbReference type="ARBA" id="ARBA00022737"/>
    </source>
</evidence>
<gene>
    <name evidence="5" type="ORF">AK812_SmicGene11944</name>
</gene>
<keyword evidence="1" id="KW-0677">Repeat</keyword>
<evidence type="ECO:0000313" key="5">
    <source>
        <dbReference type="EMBL" id="OLQ04939.1"/>
    </source>
</evidence>
<sequence>MAFLELLGRLRQIAREELTFMMFFFCASLIGVFAILIYIVSQVFGMMAGAGIMGATAALAVLNVEAEEEADDAIEAKSQEILASFADRSRTRREWLRRRRARREGGEEDEDSGTGSEPASPSSPTVLPEGSEPFFDDGSPLPSDISDLRATLQARLKALRNLEDEAGSRQKSSAEAGGDGQAAICQEAADAVLRVLTEMRTEQIEPTTVAVNTAMRACERGSAWVEALRIFHNTDTADHTPLDVVSFTTAINACRHESCWTVALDLLFRTQQADDARSEAFDLVMWNAAIATCEKAAEWTWAMHLLRQARHVLLTPDLVTYNSTMSSLARARRWDGALALWLEMDQGDQGIPGPDAISCNSCITACGGDAWAYALRFFELLQARVLQPTTISFNALISSCDSAYGDKGHQWQRAMHIFFEDMRQHRVEANLVTFNTTIAAGEKGLPWTEAVALLERLRCSQLRCVLISSSQPGTASLGGLTPSAIAMVAEVFLLAGRMDLAGQLLHRLVHESSLSTPSVHEAQQLRLKRLVAEMRERSGQRDSFPATLTATGSKDFLRQHLPFLTKAMRRHLGFLFPNSSLLVPALTCSFAAVYVVRKLRLQVQQLERLRADVPAAEDLEDLQPSGNKSGAFEEMASPSQQHLQQQLINVLALLSLRDSFIALPAVSRSMHQIFQEEVFTGIRTNHLWPTTGGFPPPAPGDPPSEALKPSPLEVLFLWSIRERWAGFSNGAAEAPHRALQPAAGRKAPGPILWTLERFGWNDRGARALRTVLKWKADPDELDANRWTPLIWAAHLGSVIIGRLLLRAGANPDHIGAEGSSALSVACRSAHQEVVQLLLLNQASPYLVPIGNGNFDHHVGEEILEMVRQYRKLSTKRGSFVLSSS</sequence>
<keyword evidence="6" id="KW-1185">Reference proteome</keyword>
<accession>A0A1Q9EBZ9</accession>
<dbReference type="OrthoDB" id="432216at2759"/>
<feature type="transmembrane region" description="Helical" evidence="4">
    <location>
        <begin position="20"/>
        <end position="40"/>
    </location>
</feature>
<dbReference type="InterPro" id="IPR036770">
    <property type="entry name" value="Ankyrin_rpt-contain_sf"/>
</dbReference>
<dbReference type="AlphaFoldDB" id="A0A1Q9EBZ9"/>
<name>A0A1Q9EBZ9_SYMMI</name>
<organism evidence="5 6">
    <name type="scientific">Symbiodinium microadriaticum</name>
    <name type="common">Dinoflagellate</name>
    <name type="synonym">Zooxanthella microadriatica</name>
    <dbReference type="NCBI Taxonomy" id="2951"/>
    <lineage>
        <taxon>Eukaryota</taxon>
        <taxon>Sar</taxon>
        <taxon>Alveolata</taxon>
        <taxon>Dinophyceae</taxon>
        <taxon>Suessiales</taxon>
        <taxon>Symbiodiniaceae</taxon>
        <taxon>Symbiodinium</taxon>
    </lineage>
</organism>